<feature type="compositionally biased region" description="Acidic residues" evidence="1">
    <location>
        <begin position="591"/>
        <end position="604"/>
    </location>
</feature>
<dbReference type="EMBL" id="FQYT01000015">
    <property type="protein sequence ID" value="SHJ21669.1"/>
    <property type="molecule type" value="Genomic_DNA"/>
</dbReference>
<accession>A0A1M6HHS9</accession>
<evidence type="ECO:0000259" key="4">
    <source>
        <dbReference type="Pfam" id="PF12733"/>
    </source>
</evidence>
<sequence length="604" mass="64113">MKIFRIAPFFALLLVFIFAFNPVPVKAASASVNISSATVSVGGTASVKITISSDVEIGVYDLIFSYSGDVLEYSGGATSGGNGTFRLYADGSIGTSDTYTVTFKAKAAGAGRVYLQAPSQANQTGVIFPLAGTDSASILNSYNEGTVTVQAPSNASTNNNLSTLVVSAITSAGETRPVTLSPAFSPSVVTYSATVGEDVTKLSISATPADGKATTKVEWATLDPGDNKTYIKVTSESGAVKTYTINTTVSGETVTSTETTAAATDPNAISVDAEGTTMTVATSLEGVALPSGYTAETYTYKGTEIPVAKSADLGLMLFYLTNADGVGSFYVYDEQGDLFYKYQTITAGGLVYTVMHADDTVTPPLIYERTKVTIDDQEMEGWLNAYEQDFSLVYVMNPSGEKGLYVYDFKEDTIQRFNEKLFAAAVFGENTQSGTNGDGNALVAKLKGVLGSLYGLIAFAVLALICIVLIVICIILAVKNSRLAAYEDDTDLSETIDEPDEFDHDDFLSDEIESNNAVPAPKVEEPTVPVQVQKPEEGEAKIAEDVMTEAELLAFKKQCEEILSAGDSSASGNANGFDTSEKKDLDLLKDDDFEIMDDDDLDNK</sequence>
<keyword evidence="2" id="KW-1133">Transmembrane helix</keyword>
<evidence type="ECO:0000256" key="2">
    <source>
        <dbReference type="SAM" id="Phobius"/>
    </source>
</evidence>
<dbReference type="OrthoDB" id="2020989at2"/>
<dbReference type="InterPro" id="IPR025883">
    <property type="entry name" value="Cadherin-like_domain"/>
</dbReference>
<feature type="region of interest" description="Disordered" evidence="1">
    <location>
        <begin position="566"/>
        <end position="604"/>
    </location>
</feature>
<dbReference type="STRING" id="1122934.SAMN02745691_01535"/>
<protein>
    <submittedName>
        <fullName evidence="5">Cadherin-like beta sandwich domain-containing protein</fullName>
    </submittedName>
</protein>
<gene>
    <name evidence="5" type="ORF">SAMN02745691_01535</name>
</gene>
<feature type="transmembrane region" description="Helical" evidence="2">
    <location>
        <begin position="453"/>
        <end position="478"/>
    </location>
</feature>
<dbReference type="SUPFAM" id="SSF50956">
    <property type="entry name" value="Thermostable phytase (3-phytase)"/>
    <property type="match status" value="1"/>
</dbReference>
<keyword evidence="2" id="KW-0812">Transmembrane</keyword>
<dbReference type="SUPFAM" id="SSF49384">
    <property type="entry name" value="Carbohydrate-binding domain"/>
    <property type="match status" value="1"/>
</dbReference>
<feature type="compositionally biased region" description="Basic and acidic residues" evidence="1">
    <location>
        <begin position="579"/>
        <end position="590"/>
    </location>
</feature>
<evidence type="ECO:0000256" key="1">
    <source>
        <dbReference type="SAM" id="MobiDB-lite"/>
    </source>
</evidence>
<organism evidence="5 6">
    <name type="scientific">Parasporobacterium paucivorans DSM 15970</name>
    <dbReference type="NCBI Taxonomy" id="1122934"/>
    <lineage>
        <taxon>Bacteria</taxon>
        <taxon>Bacillati</taxon>
        <taxon>Bacillota</taxon>
        <taxon>Clostridia</taxon>
        <taxon>Lachnospirales</taxon>
        <taxon>Lachnospiraceae</taxon>
        <taxon>Parasporobacterium</taxon>
    </lineage>
</organism>
<dbReference type="Pfam" id="PF12733">
    <property type="entry name" value="Cadherin-like"/>
    <property type="match status" value="1"/>
</dbReference>
<evidence type="ECO:0000256" key="3">
    <source>
        <dbReference type="SAM" id="SignalP"/>
    </source>
</evidence>
<keyword evidence="2" id="KW-0472">Membrane</keyword>
<feature type="chain" id="PRO_5009918119" evidence="3">
    <location>
        <begin position="28"/>
        <end position="604"/>
    </location>
</feature>
<evidence type="ECO:0000313" key="5">
    <source>
        <dbReference type="EMBL" id="SHJ21669.1"/>
    </source>
</evidence>
<dbReference type="Proteomes" id="UP000184342">
    <property type="component" value="Unassembled WGS sequence"/>
</dbReference>
<feature type="signal peptide" evidence="3">
    <location>
        <begin position="1"/>
        <end position="27"/>
    </location>
</feature>
<dbReference type="CDD" id="cd08547">
    <property type="entry name" value="Type_II_cohesin"/>
    <property type="match status" value="1"/>
</dbReference>
<keyword evidence="6" id="KW-1185">Reference proteome</keyword>
<keyword evidence="3" id="KW-0732">Signal</keyword>
<dbReference type="RefSeq" id="WP_073993768.1">
    <property type="nucleotide sequence ID" value="NZ_FQYT01000015.1"/>
</dbReference>
<name>A0A1M6HHS9_9FIRM</name>
<reference evidence="5 6" key="1">
    <citation type="submission" date="2016-11" db="EMBL/GenBank/DDBJ databases">
        <authorList>
            <person name="Jaros S."/>
            <person name="Januszkiewicz K."/>
            <person name="Wedrychowicz H."/>
        </authorList>
    </citation>
    <scope>NUCLEOTIDE SEQUENCE [LARGE SCALE GENOMIC DNA]</scope>
    <source>
        <strain evidence="5 6">DSM 15970</strain>
    </source>
</reference>
<evidence type="ECO:0000313" key="6">
    <source>
        <dbReference type="Proteomes" id="UP000184342"/>
    </source>
</evidence>
<dbReference type="AlphaFoldDB" id="A0A1M6HHS9"/>
<dbReference type="InterPro" id="IPR008965">
    <property type="entry name" value="CBM2/CBM3_carb-bd_dom_sf"/>
</dbReference>
<dbReference type="GO" id="GO:0030246">
    <property type="term" value="F:carbohydrate binding"/>
    <property type="evidence" value="ECO:0007669"/>
    <property type="project" value="InterPro"/>
</dbReference>
<feature type="compositionally biased region" description="Low complexity" evidence="1">
    <location>
        <begin position="566"/>
        <end position="576"/>
    </location>
</feature>
<proteinExistence type="predicted"/>
<feature type="domain" description="Cadherin-like beta-sandwich-like" evidence="4">
    <location>
        <begin position="179"/>
        <end position="248"/>
    </location>
</feature>